<dbReference type="CDD" id="cd00067">
    <property type="entry name" value="GAL4"/>
    <property type="match status" value="1"/>
</dbReference>
<dbReference type="GO" id="GO:0000981">
    <property type="term" value="F:DNA-binding transcription factor activity, RNA polymerase II-specific"/>
    <property type="evidence" value="ECO:0007669"/>
    <property type="project" value="InterPro"/>
</dbReference>
<keyword evidence="4" id="KW-0677">Repeat</keyword>
<feature type="region of interest" description="Disordered" evidence="12">
    <location>
        <begin position="396"/>
        <end position="469"/>
    </location>
</feature>
<feature type="compositionally biased region" description="Polar residues" evidence="12">
    <location>
        <begin position="232"/>
        <end position="252"/>
    </location>
</feature>
<dbReference type="InterPro" id="IPR001138">
    <property type="entry name" value="Zn2Cys6_DnaBD"/>
</dbReference>
<keyword evidence="8 11" id="KW-0472">Membrane</keyword>
<proteinExistence type="predicted"/>
<dbReference type="InterPro" id="IPR023395">
    <property type="entry name" value="MCP_dom_sf"/>
</dbReference>
<dbReference type="InterPro" id="IPR036864">
    <property type="entry name" value="Zn2-C6_fun-type_DNA-bd_sf"/>
</dbReference>
<dbReference type="PRINTS" id="PR00926">
    <property type="entry name" value="MITOCARRIER"/>
</dbReference>
<feature type="region of interest" description="Disordered" evidence="12">
    <location>
        <begin position="295"/>
        <end position="319"/>
    </location>
</feature>
<accession>A0A366QYU6</accession>
<evidence type="ECO:0000256" key="8">
    <source>
        <dbReference type="ARBA" id="ARBA00023136"/>
    </source>
</evidence>
<feature type="repeat" description="Solcar" evidence="11">
    <location>
        <begin position="596"/>
        <end position="706"/>
    </location>
</feature>
<dbReference type="GO" id="GO:1990519">
    <property type="term" value="P:pyrimidine nucleotide import into mitochondrion"/>
    <property type="evidence" value="ECO:0007669"/>
    <property type="project" value="TreeGrafter"/>
</dbReference>
<keyword evidence="9" id="KW-0539">Nucleus</keyword>
<dbReference type="GO" id="GO:0015218">
    <property type="term" value="F:pyrimidine nucleotide transmembrane transporter activity"/>
    <property type="evidence" value="ECO:0007669"/>
    <property type="project" value="InterPro"/>
</dbReference>
<evidence type="ECO:0000256" key="11">
    <source>
        <dbReference type="PROSITE-ProRule" id="PRU00282"/>
    </source>
</evidence>
<name>A0A366QYU6_9HYPO</name>
<comment type="catalytic activity">
    <reaction evidence="10">
        <text>5-methyl-UTP(out) + UTP(in) = 5-methyl-UTP(in) + UTP(out)</text>
        <dbReference type="Rhea" id="RHEA:73523"/>
        <dbReference type="ChEBI" id="CHEBI:46398"/>
        <dbReference type="ChEBI" id="CHEBI:63527"/>
    </reaction>
</comment>
<evidence type="ECO:0000313" key="13">
    <source>
        <dbReference type="EMBL" id="RBR10064.1"/>
    </source>
</evidence>
<comment type="caution">
    <text evidence="13">The sequence shown here is derived from an EMBL/GenBank/DDBJ whole genome shotgun (WGS) entry which is preliminary data.</text>
</comment>
<dbReference type="PANTHER" id="PTHR45829">
    <property type="entry name" value="MITOCHONDRIAL CARRIER PROTEIN RIM2"/>
    <property type="match status" value="1"/>
</dbReference>
<comment type="subcellular location">
    <subcellularLocation>
        <location evidence="1">Mitochondrion inner membrane</location>
        <topology evidence="1">Multi-pass membrane protein</topology>
    </subcellularLocation>
</comment>
<feature type="region of interest" description="Disordered" evidence="12">
    <location>
        <begin position="218"/>
        <end position="252"/>
    </location>
</feature>
<dbReference type="PANTHER" id="PTHR45829:SF4">
    <property type="entry name" value="MITOCHONDRIAL CARRIER PROTEIN RIM2"/>
    <property type="match status" value="1"/>
</dbReference>
<dbReference type="Pfam" id="PF00153">
    <property type="entry name" value="Mito_carr"/>
    <property type="match status" value="3"/>
</dbReference>
<dbReference type="Gene3D" id="1.50.40.10">
    <property type="entry name" value="Mitochondrial carrier domain"/>
    <property type="match status" value="2"/>
</dbReference>
<dbReference type="InterPro" id="IPR002067">
    <property type="entry name" value="MCP"/>
</dbReference>
<feature type="compositionally biased region" description="Basic and acidic residues" evidence="12">
    <location>
        <begin position="1"/>
        <end position="17"/>
    </location>
</feature>
<evidence type="ECO:0000256" key="5">
    <source>
        <dbReference type="ARBA" id="ARBA00022792"/>
    </source>
</evidence>
<feature type="repeat" description="Solcar" evidence="11">
    <location>
        <begin position="830"/>
        <end position="919"/>
    </location>
</feature>
<dbReference type="InterPro" id="IPR018108">
    <property type="entry name" value="MCP_transmembrane"/>
</dbReference>
<dbReference type="SUPFAM" id="SSF57701">
    <property type="entry name" value="Zn2/Cys6 DNA-binding domain"/>
    <property type="match status" value="1"/>
</dbReference>
<feature type="compositionally biased region" description="Basic and acidic residues" evidence="12">
    <location>
        <begin position="450"/>
        <end position="460"/>
    </location>
</feature>
<dbReference type="GeneID" id="41999055"/>
<evidence type="ECO:0000256" key="12">
    <source>
        <dbReference type="SAM" id="MobiDB-lite"/>
    </source>
</evidence>
<keyword evidence="14" id="KW-1185">Reference proteome</keyword>
<dbReference type="SUPFAM" id="SSF103506">
    <property type="entry name" value="Mitochondrial carrier"/>
    <property type="match status" value="1"/>
</dbReference>
<evidence type="ECO:0000256" key="2">
    <source>
        <dbReference type="ARBA" id="ARBA00022448"/>
    </source>
</evidence>
<evidence type="ECO:0000256" key="1">
    <source>
        <dbReference type="ARBA" id="ARBA00004448"/>
    </source>
</evidence>
<dbReference type="RefSeq" id="XP_031012186.1">
    <property type="nucleotide sequence ID" value="XM_031163759.1"/>
</dbReference>
<evidence type="ECO:0000256" key="6">
    <source>
        <dbReference type="ARBA" id="ARBA00022989"/>
    </source>
</evidence>
<dbReference type="AlphaFoldDB" id="A0A366QYU6"/>
<keyword evidence="5" id="KW-0999">Mitochondrion inner membrane</keyword>
<feature type="compositionally biased region" description="Low complexity" evidence="12">
    <location>
        <begin position="295"/>
        <end position="306"/>
    </location>
</feature>
<organism evidence="13 14">
    <name type="scientific">Fusarium coffeatum</name>
    <dbReference type="NCBI Taxonomy" id="231269"/>
    <lineage>
        <taxon>Eukaryota</taxon>
        <taxon>Fungi</taxon>
        <taxon>Dikarya</taxon>
        <taxon>Ascomycota</taxon>
        <taxon>Pezizomycotina</taxon>
        <taxon>Sordariomycetes</taxon>
        <taxon>Hypocreomycetidae</taxon>
        <taxon>Hypocreales</taxon>
        <taxon>Nectriaceae</taxon>
        <taxon>Fusarium</taxon>
        <taxon>Fusarium incarnatum-equiseti species complex</taxon>
    </lineage>
</organism>
<keyword evidence="7" id="KW-0496">Mitochondrion</keyword>
<keyword evidence="2" id="KW-0813">Transport</keyword>
<dbReference type="GO" id="GO:0005743">
    <property type="term" value="C:mitochondrial inner membrane"/>
    <property type="evidence" value="ECO:0007669"/>
    <property type="project" value="UniProtKB-SubCell"/>
</dbReference>
<feature type="compositionally biased region" description="Polar residues" evidence="12">
    <location>
        <begin position="408"/>
        <end position="417"/>
    </location>
</feature>
<evidence type="ECO:0000256" key="3">
    <source>
        <dbReference type="ARBA" id="ARBA00022692"/>
    </source>
</evidence>
<feature type="region of interest" description="Disordered" evidence="12">
    <location>
        <begin position="1"/>
        <end position="31"/>
    </location>
</feature>
<reference evidence="13 14" key="1">
    <citation type="submission" date="2018-06" db="EMBL/GenBank/DDBJ databases">
        <title>Fusarium incarnatum-equiseti species complex species 28.</title>
        <authorList>
            <person name="Gardiner D.M."/>
        </authorList>
    </citation>
    <scope>NUCLEOTIDE SEQUENCE [LARGE SCALE GENOMIC DNA]</scope>
    <source>
        <strain evidence="13 14">FIESC_28</strain>
    </source>
</reference>
<keyword evidence="3 11" id="KW-0812">Transmembrane</keyword>
<dbReference type="EMBL" id="QKXC01000246">
    <property type="protein sequence ID" value="RBR10064.1"/>
    <property type="molecule type" value="Genomic_DNA"/>
</dbReference>
<dbReference type="OrthoDB" id="5422841at2759"/>
<protein>
    <submittedName>
        <fullName evidence="13">Uncharacterized protein</fullName>
    </submittedName>
</protein>
<evidence type="ECO:0000313" key="14">
    <source>
        <dbReference type="Proteomes" id="UP000253153"/>
    </source>
</evidence>
<gene>
    <name evidence="13" type="ORF">FIESC28_09623</name>
</gene>
<keyword evidence="6" id="KW-1133">Transmembrane helix</keyword>
<dbReference type="GO" id="GO:0008270">
    <property type="term" value="F:zinc ion binding"/>
    <property type="evidence" value="ECO:0007669"/>
    <property type="project" value="InterPro"/>
</dbReference>
<sequence length="924" mass="102028">MGHTSDSEPAKRKRDVDDAGGQGRAQHAPTSLQQGVPGYIHYLSRSNASHLSLVQGDADTFADIIGLIGEYENVLDRHESLAASLGARLTGPRLLRGIEKFFDGPIKTTPLQPFSNPISWLDVVSFARSNPKDFTLVQKPDGSRCCQFILKGSQVEILEDDWRLVWSGALDRFPLDHPLEEDETAELATLDILEQRTSILYKKADEVAARARILNHRLGQRKQDIRRRRSTQDPSPSRYQPTNSTASSTPQRTVANFGAGYDLHADLLQQFLTASASPPPSRSTSVTGIPLTTISHPSPSHSITHSQTHGPRYSHTADTTVQPAVDSREATFRSLITQRTDQLGKGDIITPPCDRCRRLRVECVKHLTACSGCTKKHAKCSWKTVTDEEFRQLKREMGLKDEMDVDGQSDTGPSTDTLDPKEGHLNRIGDRQDAAKTSGDRTPGTYGTDEGSRPPSRDNGHLPSTMEPSTASMHRFDLSADRHRLPFGMVQTARSDHSNHSVEALHPGTNAAGLTSSLAIASNRSRNLRLALGSTILLTMLHHQNPSPVMTSRDEKPFHHTHVPIDHSALIQSRETGDVLPDDTPIQGNVKALPFAKSWVHMFAGGVGGMTAAAVTAPLDVLKTRLQSDFYQAQIRAQREAQVQTLGRLNPARSALYHLNDTLQILGSVYRNEGWRALFKGLGPTTVGVVPARSINFYVYGNGKRLISEHLNNGVEAPWVHLSAGVAAGVITSTATNPIWMIKTRLQLDKNVAAGGAQMRKYRNSYDCIRQILRDEGIRSLYRGMSASYLGVVESTMQWMLYEQMKVSLARRENEIVRSGRERTWWDKTVDWTGKGFAAGSAKLVAAVIAYPHEVARTRLRQAPMENGLPKYTGLVQCFKLVWLEEGVMGLYGGLTPHLMRTVPSAAIMFAMYEGILRLFHTPA</sequence>
<evidence type="ECO:0000256" key="9">
    <source>
        <dbReference type="ARBA" id="ARBA00023242"/>
    </source>
</evidence>
<evidence type="ECO:0000256" key="10">
    <source>
        <dbReference type="ARBA" id="ARBA00093195"/>
    </source>
</evidence>
<feature type="compositionally biased region" description="Basic residues" evidence="12">
    <location>
        <begin position="218"/>
        <end position="229"/>
    </location>
</feature>
<feature type="compositionally biased region" description="Basic and acidic residues" evidence="12">
    <location>
        <begin position="418"/>
        <end position="434"/>
    </location>
</feature>
<dbReference type="InterPro" id="IPR049562">
    <property type="entry name" value="SLC25A33/36-like"/>
</dbReference>
<evidence type="ECO:0000256" key="4">
    <source>
        <dbReference type="ARBA" id="ARBA00022737"/>
    </source>
</evidence>
<evidence type="ECO:0000256" key="7">
    <source>
        <dbReference type="ARBA" id="ARBA00023128"/>
    </source>
</evidence>
<feature type="repeat" description="Solcar" evidence="11">
    <location>
        <begin position="716"/>
        <end position="808"/>
    </location>
</feature>
<dbReference type="Proteomes" id="UP000253153">
    <property type="component" value="Unassembled WGS sequence"/>
</dbReference>
<dbReference type="FunFam" id="1.50.40.10:FF:000088">
    <property type="entry name" value="Mitochondrial carrier protein RIM2"/>
    <property type="match status" value="1"/>
</dbReference>
<dbReference type="PROSITE" id="PS50920">
    <property type="entry name" value="SOLCAR"/>
    <property type="match status" value="3"/>
</dbReference>